<dbReference type="OrthoDB" id="9812295at2"/>
<proteinExistence type="predicted"/>
<sequence length="189" mass="20534">MSFQKELHFVVLLGSLRAGSLNGIVARTLPQIAPPGVSILQLGSIADFPHYSQDIQDKGIPESVSLMADKIREADGLIIVTPEYNYSIPGVLKNAIDWLSRLTPQPLAGKPVAIQTVSPGAIGGARAQYHLRQSLVFLDAFVLNKPEAMIGQASEKFDTENLELTDQKTKDFLVKQINALADLTRKIAS</sequence>
<name>A0A1Z5YRG5_9PROT</name>
<organism evidence="2 3">
    <name type="scientific">Acetobacter cibinongensis</name>
    <dbReference type="NCBI Taxonomy" id="146475"/>
    <lineage>
        <taxon>Bacteria</taxon>
        <taxon>Pseudomonadati</taxon>
        <taxon>Pseudomonadota</taxon>
        <taxon>Alphaproteobacteria</taxon>
        <taxon>Acetobacterales</taxon>
        <taxon>Acetobacteraceae</taxon>
        <taxon>Acetobacter</taxon>
    </lineage>
</organism>
<dbReference type="GO" id="GO:0010181">
    <property type="term" value="F:FMN binding"/>
    <property type="evidence" value="ECO:0007669"/>
    <property type="project" value="TreeGrafter"/>
</dbReference>
<dbReference type="InterPro" id="IPR029039">
    <property type="entry name" value="Flavoprotein-like_sf"/>
</dbReference>
<accession>A0A1Z5YRG5</accession>
<protein>
    <recommendedName>
        <fullName evidence="1">NADPH-dependent FMN reductase-like domain-containing protein</fullName>
    </recommendedName>
</protein>
<dbReference type="Pfam" id="PF03358">
    <property type="entry name" value="FMN_red"/>
    <property type="match status" value="1"/>
</dbReference>
<comment type="caution">
    <text evidence="2">The sequence shown here is derived from an EMBL/GenBank/DDBJ whole genome shotgun (WGS) entry which is preliminary data.</text>
</comment>
<dbReference type="Gene3D" id="3.40.50.360">
    <property type="match status" value="1"/>
</dbReference>
<evidence type="ECO:0000313" key="2">
    <source>
        <dbReference type="EMBL" id="OUI99093.1"/>
    </source>
</evidence>
<dbReference type="InterPro" id="IPR005025">
    <property type="entry name" value="FMN_Rdtase-like_dom"/>
</dbReference>
<dbReference type="InterPro" id="IPR050712">
    <property type="entry name" value="NAD(P)H-dep_reductase"/>
</dbReference>
<dbReference type="PANTHER" id="PTHR30543:SF21">
    <property type="entry name" value="NAD(P)H-DEPENDENT FMN REDUCTASE LOT6"/>
    <property type="match status" value="1"/>
</dbReference>
<dbReference type="AlphaFoldDB" id="A0A1Z5YRG5"/>
<dbReference type="PANTHER" id="PTHR30543">
    <property type="entry name" value="CHROMATE REDUCTASE"/>
    <property type="match status" value="1"/>
</dbReference>
<gene>
    <name evidence="2" type="ORF">HK14_14555</name>
</gene>
<reference evidence="2 3" key="1">
    <citation type="submission" date="2014-06" db="EMBL/GenBank/DDBJ databases">
        <authorList>
            <person name="Ju J."/>
            <person name="Zhang J."/>
        </authorList>
    </citation>
    <scope>NUCLEOTIDE SEQUENCE [LARGE SCALE GENOMIC DNA]</scope>
    <source>
        <strain evidence="2 3">DsW_47</strain>
    </source>
</reference>
<dbReference type="GO" id="GO:0016491">
    <property type="term" value="F:oxidoreductase activity"/>
    <property type="evidence" value="ECO:0007669"/>
    <property type="project" value="InterPro"/>
</dbReference>
<dbReference type="GO" id="GO:0005829">
    <property type="term" value="C:cytosol"/>
    <property type="evidence" value="ECO:0007669"/>
    <property type="project" value="TreeGrafter"/>
</dbReference>
<dbReference type="SUPFAM" id="SSF52218">
    <property type="entry name" value="Flavoproteins"/>
    <property type="match status" value="1"/>
</dbReference>
<dbReference type="Proteomes" id="UP000196086">
    <property type="component" value="Unassembled WGS sequence"/>
</dbReference>
<dbReference type="EMBL" id="JOMQ01000077">
    <property type="protein sequence ID" value="OUI99093.1"/>
    <property type="molecule type" value="Genomic_DNA"/>
</dbReference>
<evidence type="ECO:0000313" key="3">
    <source>
        <dbReference type="Proteomes" id="UP000196086"/>
    </source>
</evidence>
<feature type="domain" description="NADPH-dependent FMN reductase-like" evidence="1">
    <location>
        <begin position="9"/>
        <end position="154"/>
    </location>
</feature>
<evidence type="ECO:0000259" key="1">
    <source>
        <dbReference type="Pfam" id="PF03358"/>
    </source>
</evidence>
<dbReference type="RefSeq" id="WP_086652206.1">
    <property type="nucleotide sequence ID" value="NZ_JOMQ01000077.1"/>
</dbReference>